<evidence type="ECO:0000313" key="1">
    <source>
        <dbReference type="EMBL" id="MFC4211843.1"/>
    </source>
</evidence>
<keyword evidence="2" id="KW-1185">Reference proteome</keyword>
<dbReference type="SUPFAM" id="SSF82185">
    <property type="entry name" value="Histone H3 K4-specific methyltransferase SET7/9 N-terminal domain"/>
    <property type="match status" value="1"/>
</dbReference>
<dbReference type="Proteomes" id="UP001595789">
    <property type="component" value="Unassembled WGS sequence"/>
</dbReference>
<proteinExistence type="predicted"/>
<comment type="caution">
    <text evidence="1">The sequence shown here is derived from an EMBL/GenBank/DDBJ whole genome shotgun (WGS) entry which is preliminary data.</text>
</comment>
<reference evidence="2" key="1">
    <citation type="journal article" date="2019" name="Int. J. Syst. Evol. Microbiol.">
        <title>The Global Catalogue of Microorganisms (GCM) 10K type strain sequencing project: providing services to taxonomists for standard genome sequencing and annotation.</title>
        <authorList>
            <consortium name="The Broad Institute Genomics Platform"/>
            <consortium name="The Broad Institute Genome Sequencing Center for Infectious Disease"/>
            <person name="Wu L."/>
            <person name="Ma J."/>
        </authorList>
    </citation>
    <scope>NUCLEOTIDE SEQUENCE [LARGE SCALE GENOMIC DNA]</scope>
    <source>
        <strain evidence="2">CCM 8691</strain>
    </source>
</reference>
<name>A0ABV8PCJ7_9SPHI</name>
<accession>A0ABV8PCJ7</accession>
<dbReference type="EMBL" id="JBHSBW010000011">
    <property type="protein sequence ID" value="MFC4211843.1"/>
    <property type="molecule type" value="Genomic_DNA"/>
</dbReference>
<evidence type="ECO:0000313" key="2">
    <source>
        <dbReference type="Proteomes" id="UP001595789"/>
    </source>
</evidence>
<dbReference type="RefSeq" id="WP_378985290.1">
    <property type="nucleotide sequence ID" value="NZ_JBHSBW010000011.1"/>
</dbReference>
<sequence length="469" mass="52895">MNNTFFKIFAVTAIILLVSNIKSFSQEVKFPESFKAEPSIFKGMKIAQIPKEAQTKYGITDNPGLITNVSKTKGFLMSGKLQNVKSVYFEIYENLEDGKLSCGFEVAEFASVAEMDEILPKTDKQNASVILLSVKNYLIIVYGPASNNIGKKLDGISAYFQQKLGAKLIQDRKREIITSVTENYVTNLPPPLPPEPKGSYTSIAIEDLDKRIANSDGLAYIRNKKREKLVPGKYLATSTYPVFETLSFTLNKDSLLHGDYNYHLADDYSKSPSKESKLTYDNGVLVSEIVYKDGKLLGSITYSASVVKESNDYLITINTTTKSSNSSDKEVLTVFRNRKPISKITTRLGVSVIRKDFEKKNLEHFNNKGQLTKLEKVGLIEHYDNNGKVTYKEEWIGDNHFVYKNGRLNTKEIAVKGKQQYLVTEYDENGKVIKEFSRGVEDGIAIANPDEYERNLTEALFSYYKTKVK</sequence>
<gene>
    <name evidence="1" type="ORF">ACFOWA_11655</name>
</gene>
<organism evidence="1 2">
    <name type="scientific">Pedobacter lithocola</name>
    <dbReference type="NCBI Taxonomy" id="1908239"/>
    <lineage>
        <taxon>Bacteria</taxon>
        <taxon>Pseudomonadati</taxon>
        <taxon>Bacteroidota</taxon>
        <taxon>Sphingobacteriia</taxon>
        <taxon>Sphingobacteriales</taxon>
        <taxon>Sphingobacteriaceae</taxon>
        <taxon>Pedobacter</taxon>
    </lineage>
</organism>
<protein>
    <recommendedName>
        <fullName evidence="3">MORN repeat variant</fullName>
    </recommendedName>
</protein>
<evidence type="ECO:0008006" key="3">
    <source>
        <dbReference type="Google" id="ProtNLM"/>
    </source>
</evidence>